<feature type="region of interest" description="Disordered" evidence="1">
    <location>
        <begin position="23"/>
        <end position="48"/>
    </location>
</feature>
<protein>
    <submittedName>
        <fullName evidence="2">Uncharacterized protein</fullName>
    </submittedName>
</protein>
<sequence length="80" mass="8629">MIGTPGKWMCGTRRELPVIEEGGRRREGAKAGLARAREEEKTTSEASRLQEVAEGVGGCGSWLERGWGVGGRGRIWDSVG</sequence>
<evidence type="ECO:0000313" key="2">
    <source>
        <dbReference type="EMBL" id="KAK1126609.1"/>
    </source>
</evidence>
<dbReference type="Proteomes" id="UP001177670">
    <property type="component" value="Unassembled WGS sequence"/>
</dbReference>
<name>A0AA40FWP1_9HYME</name>
<feature type="compositionally biased region" description="Basic and acidic residues" evidence="1">
    <location>
        <begin position="23"/>
        <end position="43"/>
    </location>
</feature>
<keyword evidence="3" id="KW-1185">Reference proteome</keyword>
<gene>
    <name evidence="2" type="ORF">K0M31_004238</name>
</gene>
<dbReference type="AlphaFoldDB" id="A0AA40FWP1"/>
<reference evidence="2" key="1">
    <citation type="submission" date="2021-10" db="EMBL/GenBank/DDBJ databases">
        <title>Melipona bicolor Genome sequencing and assembly.</title>
        <authorList>
            <person name="Araujo N.S."/>
            <person name="Arias M.C."/>
        </authorList>
    </citation>
    <scope>NUCLEOTIDE SEQUENCE</scope>
    <source>
        <strain evidence="2">USP_2M_L1-L4_2017</strain>
        <tissue evidence="2">Whole body</tissue>
    </source>
</reference>
<evidence type="ECO:0000256" key="1">
    <source>
        <dbReference type="SAM" id="MobiDB-lite"/>
    </source>
</evidence>
<evidence type="ECO:0000313" key="3">
    <source>
        <dbReference type="Proteomes" id="UP001177670"/>
    </source>
</evidence>
<accession>A0AA40FWP1</accession>
<dbReference type="EMBL" id="JAHYIQ010000013">
    <property type="protein sequence ID" value="KAK1126609.1"/>
    <property type="molecule type" value="Genomic_DNA"/>
</dbReference>
<proteinExistence type="predicted"/>
<organism evidence="2 3">
    <name type="scientific">Melipona bicolor</name>
    <dbReference type="NCBI Taxonomy" id="60889"/>
    <lineage>
        <taxon>Eukaryota</taxon>
        <taxon>Metazoa</taxon>
        <taxon>Ecdysozoa</taxon>
        <taxon>Arthropoda</taxon>
        <taxon>Hexapoda</taxon>
        <taxon>Insecta</taxon>
        <taxon>Pterygota</taxon>
        <taxon>Neoptera</taxon>
        <taxon>Endopterygota</taxon>
        <taxon>Hymenoptera</taxon>
        <taxon>Apocrita</taxon>
        <taxon>Aculeata</taxon>
        <taxon>Apoidea</taxon>
        <taxon>Anthophila</taxon>
        <taxon>Apidae</taxon>
        <taxon>Melipona</taxon>
    </lineage>
</organism>
<comment type="caution">
    <text evidence="2">The sequence shown here is derived from an EMBL/GenBank/DDBJ whole genome shotgun (WGS) entry which is preliminary data.</text>
</comment>